<dbReference type="PROSITE" id="PS00616">
    <property type="entry name" value="HIS_ACID_PHOSPHAT_1"/>
    <property type="match status" value="1"/>
</dbReference>
<evidence type="ECO:0000313" key="4">
    <source>
        <dbReference type="EMBL" id="CAD9667883.1"/>
    </source>
</evidence>
<evidence type="ECO:0000256" key="3">
    <source>
        <dbReference type="SAM" id="Phobius"/>
    </source>
</evidence>
<keyword evidence="3" id="KW-0812">Transmembrane</keyword>
<feature type="compositionally biased region" description="Basic and acidic residues" evidence="2">
    <location>
        <begin position="455"/>
        <end position="464"/>
    </location>
</feature>
<keyword evidence="3" id="KW-0472">Membrane</keyword>
<name>A0A7S2W5A5_9STRA</name>
<dbReference type="InterPro" id="IPR033379">
    <property type="entry name" value="Acid_Pase_AS"/>
</dbReference>
<accession>A0A7S2W5A5</accession>
<keyword evidence="1" id="KW-0378">Hydrolase</keyword>
<protein>
    <recommendedName>
        <fullName evidence="5">Histidine acid phosphatase</fullName>
    </recommendedName>
</protein>
<sequence length="526" mass="59128">MVGLYKTVGAVVMAAAAFMADAELLMVQTLTRHGERAPDKIIAQQSCTAVWNKPKKIYKDFHALPGRLTPIGVQRMRDVGGFIRERYIDGFHWDPNFEKPEPFLKSSYQLHQGDWDFVAREGYRQQRSMSAISLGIFPNEPVPIKVKQRRDDSALGGPAPSCGEATAKMIVDWYKSKGWAYVKQHMDDVVKPIEKMCNVSLEGLPVNAKPGGPNPHSWLGDCSDALDSAVSCDVKLPKMFNSDLHKKLTDVGFYIQEGSHYEDPKGATMFAGSFPETLLKSFEAWENTPKGKTPKKTPRARLFSCSRELLYGLEHMFGWEVKIPNQPPGRVTSGTTFIWELHRVKDILDPSKTGLVVKSYWWRPGQDRVQHLQEDVALTTLRKKYESYIKKTGKWQDICDYKHFNPAHNLHDPNFINPDAVSSEEEMKLESEANGNGKKEDNKAEAPETKPVPKKPTETKHVPEKATNSASVISPAGQDQVASAKSSSWFPSVFQFIFLAGLLVALFLLLPRLKPMFSRSAGYEQI</sequence>
<proteinExistence type="predicted"/>
<reference evidence="4" key="1">
    <citation type="submission" date="2021-01" db="EMBL/GenBank/DDBJ databases">
        <authorList>
            <person name="Corre E."/>
            <person name="Pelletier E."/>
            <person name="Niang G."/>
            <person name="Scheremetjew M."/>
            <person name="Finn R."/>
            <person name="Kale V."/>
            <person name="Holt S."/>
            <person name="Cochrane G."/>
            <person name="Meng A."/>
            <person name="Brown T."/>
            <person name="Cohen L."/>
        </authorList>
    </citation>
    <scope>NUCLEOTIDE SEQUENCE</scope>
    <source>
        <strain evidence="4">NY070348D</strain>
    </source>
</reference>
<feature type="compositionally biased region" description="Basic and acidic residues" evidence="2">
    <location>
        <begin position="425"/>
        <end position="448"/>
    </location>
</feature>
<dbReference type="PANTHER" id="PTHR11567:SF110">
    <property type="entry name" value="2-PHOSPHOXYLOSE PHOSPHATASE 1"/>
    <property type="match status" value="1"/>
</dbReference>
<dbReference type="AlphaFoldDB" id="A0A7S2W5A5"/>
<dbReference type="SUPFAM" id="SSF53254">
    <property type="entry name" value="Phosphoglycerate mutase-like"/>
    <property type="match status" value="1"/>
</dbReference>
<evidence type="ECO:0008006" key="5">
    <source>
        <dbReference type="Google" id="ProtNLM"/>
    </source>
</evidence>
<feature type="region of interest" description="Disordered" evidence="2">
    <location>
        <begin position="415"/>
        <end position="473"/>
    </location>
</feature>
<dbReference type="PANTHER" id="PTHR11567">
    <property type="entry name" value="ACID PHOSPHATASE-RELATED"/>
    <property type="match status" value="1"/>
</dbReference>
<dbReference type="EMBL" id="HBHK01003795">
    <property type="protein sequence ID" value="CAD9667883.1"/>
    <property type="molecule type" value="Transcribed_RNA"/>
</dbReference>
<feature type="transmembrane region" description="Helical" evidence="3">
    <location>
        <begin position="489"/>
        <end position="510"/>
    </location>
</feature>
<keyword evidence="3" id="KW-1133">Transmembrane helix</keyword>
<dbReference type="GO" id="GO:0016791">
    <property type="term" value="F:phosphatase activity"/>
    <property type="evidence" value="ECO:0007669"/>
    <property type="project" value="TreeGrafter"/>
</dbReference>
<evidence type="ECO:0000256" key="1">
    <source>
        <dbReference type="ARBA" id="ARBA00022801"/>
    </source>
</evidence>
<dbReference type="InterPro" id="IPR050645">
    <property type="entry name" value="Histidine_acid_phosphatase"/>
</dbReference>
<evidence type="ECO:0000256" key="2">
    <source>
        <dbReference type="SAM" id="MobiDB-lite"/>
    </source>
</evidence>
<dbReference type="InterPro" id="IPR029033">
    <property type="entry name" value="His_PPase_superfam"/>
</dbReference>
<organism evidence="4">
    <name type="scientific">Mucochytrium quahogii</name>
    <dbReference type="NCBI Taxonomy" id="96639"/>
    <lineage>
        <taxon>Eukaryota</taxon>
        <taxon>Sar</taxon>
        <taxon>Stramenopiles</taxon>
        <taxon>Bigyra</taxon>
        <taxon>Labyrinthulomycetes</taxon>
        <taxon>Thraustochytrida</taxon>
        <taxon>Thraustochytriidae</taxon>
        <taxon>Mucochytrium</taxon>
    </lineage>
</organism>
<dbReference type="Gene3D" id="3.40.50.1240">
    <property type="entry name" value="Phosphoglycerate mutase-like"/>
    <property type="match status" value="1"/>
</dbReference>
<gene>
    <name evidence="4" type="ORF">QSP1433_LOCUS2234</name>
</gene>